<evidence type="ECO:0000313" key="3">
    <source>
        <dbReference type="EMBL" id="CAF3328128.1"/>
    </source>
</evidence>
<evidence type="ECO:0000259" key="2">
    <source>
        <dbReference type="Pfam" id="PF19259"/>
    </source>
</evidence>
<feature type="domain" description="Ty3 transposon capsid-like protein" evidence="2">
    <location>
        <begin position="299"/>
        <end position="457"/>
    </location>
</feature>
<proteinExistence type="predicted"/>
<dbReference type="EMBL" id="CAJOBO010000343">
    <property type="protein sequence ID" value="CAF4197518.1"/>
    <property type="molecule type" value="Genomic_DNA"/>
</dbReference>
<accession>A0A817UG11</accession>
<dbReference type="PANTHER" id="PTHR33223">
    <property type="entry name" value="CCHC-TYPE DOMAIN-CONTAINING PROTEIN"/>
    <property type="match status" value="1"/>
</dbReference>
<name>A0A817UG11_9BILA</name>
<sequence>MKKSSSSSSLDLPDTSADLILTSTLDPITTSVTSELKRRMDIIPTPNRPDRLVKSADVSTNNIAESSLLTTLLSTEAPTFKEDDRVKHDHNSDALEIPYQVESSHTKKDAKNDTEGEDATFDSFIYEHFVPFSGKEQLNKWLDETDALFRRFKISRHLRLQAVPLLVSGDAQRQYIRSRHSIKSFDDFYEFLLTYFDSAALTICSSNSNKVNHKVEFATDTMDISNLSSHSALNTKHTTDTTALSHSCISCSSKLINDDTTTKIGDVSDTKSAINTSKNNHSSSDSVIPDLRKAIIANFIRNPKTFRGYKDDVTKWLDEIDYVMQIAHVPEENRLDLISYSLRGDANQWFKNNKSLLTSWDKFTQEIKKAFSSSFSEELAFKTLESYAQGENQSVRNFFNEILKLCKRADSNMSESTKLKNLLNKVKPSIQLEVRKKKPNTTTEFLEYATEIEELFQLSNISTNATFSSASKSKDFSKNESTSNNSSFQYSNSNRSNYRSSPQTKFSNNIGSGTNTPNKKYTFNSDRTQVSNSNYYSQSASPSLSTNQYSENTDRHKKINRQQRKNLYNNPNHKSASRSANAVFTSNLSPTSDDNISTLSTVVCQLCNIMGHDASSCQNFQ</sequence>
<comment type="caution">
    <text evidence="3">The sequence shown here is derived from an EMBL/GenBank/DDBJ whole genome shotgun (WGS) entry which is preliminary data.</text>
</comment>
<dbReference type="AlphaFoldDB" id="A0A817UG11"/>
<evidence type="ECO:0000313" key="5">
    <source>
        <dbReference type="Proteomes" id="UP000663833"/>
    </source>
</evidence>
<dbReference type="PANTHER" id="PTHR33223:SF6">
    <property type="entry name" value="CCHC-TYPE DOMAIN-CONTAINING PROTEIN"/>
    <property type="match status" value="1"/>
</dbReference>
<feature type="compositionally biased region" description="Basic residues" evidence="1">
    <location>
        <begin position="555"/>
        <end position="564"/>
    </location>
</feature>
<evidence type="ECO:0000256" key="1">
    <source>
        <dbReference type="SAM" id="MobiDB-lite"/>
    </source>
</evidence>
<feature type="compositionally biased region" description="Basic and acidic residues" evidence="1">
    <location>
        <begin position="104"/>
        <end position="114"/>
    </location>
</feature>
<feature type="compositionally biased region" description="Polar residues" evidence="1">
    <location>
        <begin position="565"/>
        <end position="579"/>
    </location>
</feature>
<organism evidence="3 5">
    <name type="scientific">Rotaria socialis</name>
    <dbReference type="NCBI Taxonomy" id="392032"/>
    <lineage>
        <taxon>Eukaryota</taxon>
        <taxon>Metazoa</taxon>
        <taxon>Spiralia</taxon>
        <taxon>Gnathifera</taxon>
        <taxon>Rotifera</taxon>
        <taxon>Eurotatoria</taxon>
        <taxon>Bdelloidea</taxon>
        <taxon>Philodinida</taxon>
        <taxon>Philodinidae</taxon>
        <taxon>Rotaria</taxon>
    </lineage>
</organism>
<evidence type="ECO:0000313" key="4">
    <source>
        <dbReference type="EMBL" id="CAF4197518.1"/>
    </source>
</evidence>
<feature type="compositionally biased region" description="Polar residues" evidence="1">
    <location>
        <begin position="502"/>
        <end position="551"/>
    </location>
</feature>
<protein>
    <recommendedName>
        <fullName evidence="2">Ty3 transposon capsid-like protein domain-containing protein</fullName>
    </recommendedName>
</protein>
<dbReference type="EMBL" id="CAJNYD010001279">
    <property type="protein sequence ID" value="CAF3328128.1"/>
    <property type="molecule type" value="Genomic_DNA"/>
</dbReference>
<dbReference type="InterPro" id="IPR045358">
    <property type="entry name" value="Ty3_capsid"/>
</dbReference>
<feature type="compositionally biased region" description="Low complexity" evidence="1">
    <location>
        <begin position="481"/>
        <end position="501"/>
    </location>
</feature>
<dbReference type="Proteomes" id="UP000663833">
    <property type="component" value="Unassembled WGS sequence"/>
</dbReference>
<feature type="compositionally biased region" description="Basic and acidic residues" evidence="1">
    <location>
        <begin position="81"/>
        <end position="93"/>
    </location>
</feature>
<gene>
    <name evidence="4" type="ORF">HFQ381_LOCUS7252</name>
    <name evidence="3" type="ORF">LUA448_LOCUS10721</name>
</gene>
<feature type="region of interest" description="Disordered" evidence="1">
    <location>
        <begin position="81"/>
        <end position="114"/>
    </location>
</feature>
<feature type="region of interest" description="Disordered" evidence="1">
    <location>
        <begin position="469"/>
        <end position="579"/>
    </location>
</feature>
<dbReference type="Proteomes" id="UP000663851">
    <property type="component" value="Unassembled WGS sequence"/>
</dbReference>
<reference evidence="3" key="1">
    <citation type="submission" date="2021-02" db="EMBL/GenBank/DDBJ databases">
        <authorList>
            <person name="Nowell W R."/>
        </authorList>
    </citation>
    <scope>NUCLEOTIDE SEQUENCE</scope>
</reference>
<dbReference type="Pfam" id="PF19259">
    <property type="entry name" value="Ty3_capsid"/>
    <property type="match status" value="1"/>
</dbReference>